<dbReference type="AlphaFoldDB" id="A0AAD6MQS6"/>
<dbReference type="InterPro" id="IPR002110">
    <property type="entry name" value="Ankyrin_rpt"/>
</dbReference>
<evidence type="ECO:0000313" key="4">
    <source>
        <dbReference type="Proteomes" id="UP001215712"/>
    </source>
</evidence>
<keyword evidence="1" id="KW-0040">ANK repeat</keyword>
<accession>A0AAD6MQS6</accession>
<protein>
    <submittedName>
        <fullName evidence="3">Mg2+ transporter protein CorA-like/Zinc transport protein ZntB</fullName>
    </submittedName>
</protein>
<dbReference type="InterPro" id="IPR036770">
    <property type="entry name" value="Ankyrin_rpt-contain_sf"/>
</dbReference>
<reference evidence="3" key="2">
    <citation type="submission" date="2023-01" db="EMBL/GenBank/DDBJ databases">
        <authorList>
            <person name="Petersen C."/>
        </authorList>
    </citation>
    <scope>NUCLEOTIDE SEQUENCE</scope>
    <source>
        <strain evidence="3">IBT 17514</strain>
    </source>
</reference>
<dbReference type="PROSITE" id="PS50088">
    <property type="entry name" value="ANK_REPEAT"/>
    <property type="match status" value="1"/>
</dbReference>
<feature type="region of interest" description="Disordered" evidence="2">
    <location>
        <begin position="1"/>
        <end position="36"/>
    </location>
</feature>
<dbReference type="SUPFAM" id="SSF48403">
    <property type="entry name" value="Ankyrin repeat"/>
    <property type="match status" value="1"/>
</dbReference>
<dbReference type="Proteomes" id="UP001215712">
    <property type="component" value="Unassembled WGS sequence"/>
</dbReference>
<gene>
    <name evidence="3" type="ORF">N7493_010943</name>
</gene>
<evidence type="ECO:0000256" key="1">
    <source>
        <dbReference type="PROSITE-ProRule" id="PRU00023"/>
    </source>
</evidence>
<reference evidence="3" key="1">
    <citation type="journal article" date="2023" name="IMA Fungus">
        <title>Comparative genomic study of the Penicillium genus elucidates a diverse pangenome and 15 lateral gene transfer events.</title>
        <authorList>
            <person name="Petersen C."/>
            <person name="Sorensen T."/>
            <person name="Nielsen M.R."/>
            <person name="Sondergaard T.E."/>
            <person name="Sorensen J.L."/>
            <person name="Fitzpatrick D.A."/>
            <person name="Frisvad J.C."/>
            <person name="Nielsen K.L."/>
        </authorList>
    </citation>
    <scope>NUCLEOTIDE SEQUENCE</scope>
    <source>
        <strain evidence="3">IBT 17514</strain>
    </source>
</reference>
<evidence type="ECO:0000313" key="3">
    <source>
        <dbReference type="EMBL" id="KAJ5703805.1"/>
    </source>
</evidence>
<keyword evidence="4" id="KW-1185">Reference proteome</keyword>
<dbReference type="EMBL" id="JAQJAN010000020">
    <property type="protein sequence ID" value="KAJ5703805.1"/>
    <property type="molecule type" value="Genomic_DNA"/>
</dbReference>
<dbReference type="Gene3D" id="1.25.40.20">
    <property type="entry name" value="Ankyrin repeat-containing domain"/>
    <property type="match status" value="1"/>
</dbReference>
<name>A0AAD6MQS6_9EURO</name>
<feature type="repeat" description="ANK" evidence="1">
    <location>
        <begin position="81"/>
        <end position="113"/>
    </location>
</feature>
<evidence type="ECO:0000256" key="2">
    <source>
        <dbReference type="SAM" id="MobiDB-lite"/>
    </source>
</evidence>
<proteinExistence type="predicted"/>
<organism evidence="3 4">
    <name type="scientific">Penicillium malachiteum</name>
    <dbReference type="NCBI Taxonomy" id="1324776"/>
    <lineage>
        <taxon>Eukaryota</taxon>
        <taxon>Fungi</taxon>
        <taxon>Dikarya</taxon>
        <taxon>Ascomycota</taxon>
        <taxon>Pezizomycotina</taxon>
        <taxon>Eurotiomycetes</taxon>
        <taxon>Eurotiomycetidae</taxon>
        <taxon>Eurotiales</taxon>
        <taxon>Aspergillaceae</taxon>
        <taxon>Penicillium</taxon>
    </lineage>
</organism>
<comment type="caution">
    <text evidence="3">The sequence shown here is derived from an EMBL/GenBank/DDBJ whole genome shotgun (WGS) entry which is preliminary data.</text>
</comment>
<sequence>MADSTQGDNQPAALESYPPAENLNQPAAEDQRSEREKIKQAIIDDRVEDLENLLLANSSLLEVRFDHTLDEEDEYLFDTIEGLSPLLFATLLGRLKIVGFLLSNEADALAKTKNCERTIIELAFACGNKDQSVTRNS</sequence>